<sequence>MRVDDPRSSSDLVALQAKMQEQAASSIASNYLPSIARDLPTLIFNWKSKRKVLPHRCKL</sequence>
<evidence type="ECO:0000313" key="1">
    <source>
        <dbReference type="EMBL" id="DAD37126.1"/>
    </source>
</evidence>
<dbReference type="AlphaFoldDB" id="A0A822Z2A9"/>
<dbReference type="Proteomes" id="UP000607653">
    <property type="component" value="Unassembled WGS sequence"/>
</dbReference>
<evidence type="ECO:0000313" key="2">
    <source>
        <dbReference type="Proteomes" id="UP000607653"/>
    </source>
</evidence>
<reference evidence="1 2" key="1">
    <citation type="journal article" date="2020" name="Mol. Biol. Evol.">
        <title>Distinct Expression and Methylation Patterns for Genes with Different Fates following a Single Whole-Genome Duplication in Flowering Plants.</title>
        <authorList>
            <person name="Shi T."/>
            <person name="Rahmani R.S."/>
            <person name="Gugger P.F."/>
            <person name="Wang M."/>
            <person name="Li H."/>
            <person name="Zhang Y."/>
            <person name="Li Z."/>
            <person name="Wang Q."/>
            <person name="Van de Peer Y."/>
            <person name="Marchal K."/>
            <person name="Chen J."/>
        </authorList>
    </citation>
    <scope>NUCLEOTIDE SEQUENCE [LARGE SCALE GENOMIC DNA]</scope>
    <source>
        <tissue evidence="1">Leaf</tissue>
    </source>
</reference>
<dbReference type="EMBL" id="DUZY01000004">
    <property type="protein sequence ID" value="DAD37126.1"/>
    <property type="molecule type" value="Genomic_DNA"/>
</dbReference>
<name>A0A822Z2A9_NELNU</name>
<protein>
    <submittedName>
        <fullName evidence="1">Uncharacterized protein</fullName>
    </submittedName>
</protein>
<comment type="caution">
    <text evidence="1">The sequence shown here is derived from an EMBL/GenBank/DDBJ whole genome shotgun (WGS) entry which is preliminary data.</text>
</comment>
<accession>A0A822Z2A9</accession>
<gene>
    <name evidence="1" type="ORF">HUJ06_007768</name>
</gene>
<proteinExistence type="predicted"/>
<organism evidence="1 2">
    <name type="scientific">Nelumbo nucifera</name>
    <name type="common">Sacred lotus</name>
    <dbReference type="NCBI Taxonomy" id="4432"/>
    <lineage>
        <taxon>Eukaryota</taxon>
        <taxon>Viridiplantae</taxon>
        <taxon>Streptophyta</taxon>
        <taxon>Embryophyta</taxon>
        <taxon>Tracheophyta</taxon>
        <taxon>Spermatophyta</taxon>
        <taxon>Magnoliopsida</taxon>
        <taxon>Proteales</taxon>
        <taxon>Nelumbonaceae</taxon>
        <taxon>Nelumbo</taxon>
    </lineage>
</organism>
<keyword evidence="2" id="KW-1185">Reference proteome</keyword>